<dbReference type="PROSITE" id="PS50010">
    <property type="entry name" value="DH_2"/>
    <property type="match status" value="1"/>
</dbReference>
<dbReference type="InterPro" id="IPR000219">
    <property type="entry name" value="DH_dom"/>
</dbReference>
<accession>A0A9D4LFE6</accession>
<proteinExistence type="predicted"/>
<evidence type="ECO:0000259" key="1">
    <source>
        <dbReference type="PROSITE" id="PS50010"/>
    </source>
</evidence>
<dbReference type="InterPro" id="IPR035899">
    <property type="entry name" value="DBL_dom_sf"/>
</dbReference>
<dbReference type="InterPro" id="IPR051092">
    <property type="entry name" value="FYVE_RhoGEF_PH"/>
</dbReference>
<gene>
    <name evidence="2" type="ORF">DPMN_100168</name>
</gene>
<dbReference type="SUPFAM" id="SSF48065">
    <property type="entry name" value="DBL homology domain (DH-domain)"/>
    <property type="match status" value="1"/>
</dbReference>
<name>A0A9D4LFE6_DREPO</name>
<dbReference type="Proteomes" id="UP000828390">
    <property type="component" value="Unassembled WGS sequence"/>
</dbReference>
<evidence type="ECO:0000313" key="2">
    <source>
        <dbReference type="EMBL" id="KAH3857558.1"/>
    </source>
</evidence>
<keyword evidence="3" id="KW-1185">Reference proteome</keyword>
<dbReference type="GO" id="GO:0005737">
    <property type="term" value="C:cytoplasm"/>
    <property type="evidence" value="ECO:0007669"/>
    <property type="project" value="TreeGrafter"/>
</dbReference>
<organism evidence="2 3">
    <name type="scientific">Dreissena polymorpha</name>
    <name type="common">Zebra mussel</name>
    <name type="synonym">Mytilus polymorpha</name>
    <dbReference type="NCBI Taxonomy" id="45954"/>
    <lineage>
        <taxon>Eukaryota</taxon>
        <taxon>Metazoa</taxon>
        <taxon>Spiralia</taxon>
        <taxon>Lophotrochozoa</taxon>
        <taxon>Mollusca</taxon>
        <taxon>Bivalvia</taxon>
        <taxon>Autobranchia</taxon>
        <taxon>Heteroconchia</taxon>
        <taxon>Euheterodonta</taxon>
        <taxon>Imparidentia</taxon>
        <taxon>Neoheterodontei</taxon>
        <taxon>Myida</taxon>
        <taxon>Dreissenoidea</taxon>
        <taxon>Dreissenidae</taxon>
        <taxon>Dreissena</taxon>
    </lineage>
</organism>
<sequence>MRHLVVKGILESEKSYLHVIDQLVNEIFFLQNLSIVLKPSHLIDPEDVTTIFYKMDEFYTIHKTFVSELEAKVKNWSDDQQIAEAVKKLVGYSIVPERPFTKRRWQETINWRYKTDFHKNQLLCF</sequence>
<dbReference type="AlphaFoldDB" id="A0A9D4LFE6"/>
<dbReference type="Pfam" id="PF00621">
    <property type="entry name" value="RhoGEF"/>
    <property type="match status" value="1"/>
</dbReference>
<reference evidence="2" key="2">
    <citation type="submission" date="2020-11" db="EMBL/GenBank/DDBJ databases">
        <authorList>
            <person name="McCartney M.A."/>
            <person name="Auch B."/>
            <person name="Kono T."/>
            <person name="Mallez S."/>
            <person name="Becker A."/>
            <person name="Gohl D.M."/>
            <person name="Silverstein K.A.T."/>
            <person name="Koren S."/>
            <person name="Bechman K.B."/>
            <person name="Herman A."/>
            <person name="Abrahante J.E."/>
            <person name="Garbe J."/>
        </authorList>
    </citation>
    <scope>NUCLEOTIDE SEQUENCE</scope>
    <source>
        <strain evidence="2">Duluth1</strain>
        <tissue evidence="2">Whole animal</tissue>
    </source>
</reference>
<dbReference type="EMBL" id="JAIWYP010000003">
    <property type="protein sequence ID" value="KAH3857558.1"/>
    <property type="molecule type" value="Genomic_DNA"/>
</dbReference>
<feature type="domain" description="DH" evidence="1">
    <location>
        <begin position="1"/>
        <end position="86"/>
    </location>
</feature>
<dbReference type="PANTHER" id="PTHR12673:SF159">
    <property type="entry name" value="LD03170P"/>
    <property type="match status" value="1"/>
</dbReference>
<reference evidence="2" key="1">
    <citation type="journal article" date="2019" name="bioRxiv">
        <title>The Genome of the Zebra Mussel, Dreissena polymorpha: A Resource for Invasive Species Research.</title>
        <authorList>
            <person name="McCartney M.A."/>
            <person name="Auch B."/>
            <person name="Kono T."/>
            <person name="Mallez S."/>
            <person name="Zhang Y."/>
            <person name="Obille A."/>
            <person name="Becker A."/>
            <person name="Abrahante J.E."/>
            <person name="Garbe J."/>
            <person name="Badalamenti J.P."/>
            <person name="Herman A."/>
            <person name="Mangelson H."/>
            <person name="Liachko I."/>
            <person name="Sullivan S."/>
            <person name="Sone E.D."/>
            <person name="Koren S."/>
            <person name="Silverstein K.A.T."/>
            <person name="Beckman K.B."/>
            <person name="Gohl D.M."/>
        </authorList>
    </citation>
    <scope>NUCLEOTIDE SEQUENCE</scope>
    <source>
        <strain evidence="2">Duluth1</strain>
        <tissue evidence="2">Whole animal</tissue>
    </source>
</reference>
<dbReference type="GO" id="GO:0005085">
    <property type="term" value="F:guanyl-nucleotide exchange factor activity"/>
    <property type="evidence" value="ECO:0007669"/>
    <property type="project" value="InterPro"/>
</dbReference>
<comment type="caution">
    <text evidence="2">The sequence shown here is derived from an EMBL/GenBank/DDBJ whole genome shotgun (WGS) entry which is preliminary data.</text>
</comment>
<protein>
    <recommendedName>
        <fullName evidence="1">DH domain-containing protein</fullName>
    </recommendedName>
</protein>
<dbReference type="PANTHER" id="PTHR12673">
    <property type="entry name" value="FACIOGENITAL DYSPLASIA PROTEIN"/>
    <property type="match status" value="1"/>
</dbReference>
<dbReference type="Gene3D" id="1.20.900.10">
    <property type="entry name" value="Dbl homology (DH) domain"/>
    <property type="match status" value="1"/>
</dbReference>
<evidence type="ECO:0000313" key="3">
    <source>
        <dbReference type="Proteomes" id="UP000828390"/>
    </source>
</evidence>